<dbReference type="Proteomes" id="UP000510821">
    <property type="component" value="Chromosome"/>
</dbReference>
<evidence type="ECO:0000313" key="2">
    <source>
        <dbReference type="Proteomes" id="UP000510821"/>
    </source>
</evidence>
<protein>
    <submittedName>
        <fullName evidence="1">Uncharacterized protein</fullName>
    </submittedName>
</protein>
<accession>A0A7D5XLV5</accession>
<name>A0A7D5XLV5_FERL1</name>
<evidence type="ECO:0000313" key="1">
    <source>
        <dbReference type="EMBL" id="QLJ53066.1"/>
    </source>
</evidence>
<organism evidence="1 2">
    <name type="scientific">Fermentimicrarchaeum limneticum</name>
    <dbReference type="NCBI Taxonomy" id="2795018"/>
    <lineage>
        <taxon>Archaea</taxon>
        <taxon>Candidatus Micrarchaeota</taxon>
        <taxon>Candidatus Fermentimicrarchaeales</taxon>
        <taxon>Candidatus Fermentimicrarchaeaceae</taxon>
        <taxon>Candidatus Fermentimicrarchaeum</taxon>
    </lineage>
</organism>
<dbReference type="AlphaFoldDB" id="A0A7D5XLV5"/>
<dbReference type="EMBL" id="CP058998">
    <property type="protein sequence ID" value="QLJ53066.1"/>
    <property type="molecule type" value="Genomic_DNA"/>
</dbReference>
<reference evidence="2" key="1">
    <citation type="submission" date="2020-07" db="EMBL/GenBank/DDBJ databases">
        <title>Metabolic diversity and evolutionary history of the archaeal phylum ###Micrarchaeota### uncovered from a freshwater lake metagenome.</title>
        <authorList>
            <person name="Kadnikov V.V."/>
            <person name="Savvichev A.S."/>
            <person name="Mardanov A.V."/>
            <person name="Beletsky A.V."/>
            <person name="Chupakov A.V."/>
            <person name="Kokryatskaya N.M."/>
            <person name="Pimenov N.V."/>
            <person name="Ravin N.V."/>
        </authorList>
    </citation>
    <scope>NUCLEOTIDE SEQUENCE [LARGE SCALE GENOMIC DNA]</scope>
</reference>
<sequence length="103" mass="11680">MEGEAQKNQVEVLKNSGLLSEFVRSTGGNWEQSDIESLVAKLREENITVTPEEIGTLLEAEKVACAQKVTDKKTEEEVTVNFDKLSLRKKREFLGREIKKSIR</sequence>
<dbReference type="KEGG" id="flt:Sv326_0891"/>
<proteinExistence type="predicted"/>
<gene>
    <name evidence="1" type="ORF">Sv326_0891</name>
</gene>